<reference evidence="1 2" key="1">
    <citation type="submission" date="2021-03" db="EMBL/GenBank/DDBJ databases">
        <title>Fibrella sp. HMF5405 genome sequencing and assembly.</title>
        <authorList>
            <person name="Kang H."/>
            <person name="Kim H."/>
            <person name="Bae S."/>
            <person name="Joh K."/>
        </authorList>
    </citation>
    <scope>NUCLEOTIDE SEQUENCE [LARGE SCALE GENOMIC DNA]</scope>
    <source>
        <strain evidence="1 2">HMF5405</strain>
    </source>
</reference>
<protein>
    <submittedName>
        <fullName evidence="1">Uncharacterized protein</fullName>
    </submittedName>
</protein>
<evidence type="ECO:0000313" key="1">
    <source>
        <dbReference type="EMBL" id="MBO0950989.1"/>
    </source>
</evidence>
<organism evidence="1 2">
    <name type="scientific">Fibrella forsythiae</name>
    <dbReference type="NCBI Taxonomy" id="2817061"/>
    <lineage>
        <taxon>Bacteria</taxon>
        <taxon>Pseudomonadati</taxon>
        <taxon>Bacteroidota</taxon>
        <taxon>Cytophagia</taxon>
        <taxon>Cytophagales</taxon>
        <taxon>Spirosomataceae</taxon>
        <taxon>Fibrella</taxon>
    </lineage>
</organism>
<gene>
    <name evidence="1" type="ORF">J2I46_20550</name>
</gene>
<dbReference type="EMBL" id="JAFMYW010000006">
    <property type="protein sequence ID" value="MBO0950989.1"/>
    <property type="molecule type" value="Genomic_DNA"/>
</dbReference>
<name>A0ABS3JLW6_9BACT</name>
<keyword evidence="2" id="KW-1185">Reference proteome</keyword>
<dbReference type="Proteomes" id="UP000664628">
    <property type="component" value="Unassembled WGS sequence"/>
</dbReference>
<dbReference type="RefSeq" id="WP_207330926.1">
    <property type="nucleotide sequence ID" value="NZ_JAFMYW010000006.1"/>
</dbReference>
<proteinExistence type="predicted"/>
<accession>A0ABS3JLW6</accession>
<evidence type="ECO:0000313" key="2">
    <source>
        <dbReference type="Proteomes" id="UP000664628"/>
    </source>
</evidence>
<comment type="caution">
    <text evidence="1">The sequence shown here is derived from an EMBL/GenBank/DDBJ whole genome shotgun (WGS) entry which is preliminary data.</text>
</comment>
<sequence length="144" mass="15752">MKQPYNVKATLQAECPPDFVTHPKPLDGYNDVDNSVLRQACDNFKALVADPDALQAEAHKLLQASYFPVEELKAALDATQGAYVRVYYGVHQEDTETSHFMFMAPADTNGNAIDGKDIIFPQCIGPNPPCGKGVTAIKDMFMGD</sequence>